<dbReference type="EMBL" id="BNCD01000014">
    <property type="protein sequence ID" value="GHH83473.1"/>
    <property type="molecule type" value="Genomic_DNA"/>
</dbReference>
<feature type="compositionally biased region" description="Basic and acidic residues" evidence="1">
    <location>
        <begin position="33"/>
        <end position="50"/>
    </location>
</feature>
<sequence length="98" mass="11229">MRSRRLHFLRRPRTDVRFTGPPDSRSQSTSSRRHLDEPVRPGVDYRDARVTYRLVNRLTAGSARREDGRGDRPGNEGAAPRAEPERHGRERGHRFGGA</sequence>
<name>A0A919L4A6_9ACTN</name>
<evidence type="ECO:0000313" key="3">
    <source>
        <dbReference type="Proteomes" id="UP000603708"/>
    </source>
</evidence>
<organism evidence="2 3">
    <name type="scientific">Streptomyces sulfonofaciens</name>
    <dbReference type="NCBI Taxonomy" id="68272"/>
    <lineage>
        <taxon>Bacteria</taxon>
        <taxon>Bacillati</taxon>
        <taxon>Actinomycetota</taxon>
        <taxon>Actinomycetes</taxon>
        <taxon>Kitasatosporales</taxon>
        <taxon>Streptomycetaceae</taxon>
        <taxon>Streptomyces</taxon>
    </lineage>
</organism>
<keyword evidence="3" id="KW-1185">Reference proteome</keyword>
<reference evidence="2" key="1">
    <citation type="journal article" date="2014" name="Int. J. Syst. Evol. Microbiol.">
        <title>Complete genome sequence of Corynebacterium casei LMG S-19264T (=DSM 44701T), isolated from a smear-ripened cheese.</title>
        <authorList>
            <consortium name="US DOE Joint Genome Institute (JGI-PGF)"/>
            <person name="Walter F."/>
            <person name="Albersmeier A."/>
            <person name="Kalinowski J."/>
            <person name="Ruckert C."/>
        </authorList>
    </citation>
    <scope>NUCLEOTIDE SEQUENCE</scope>
    <source>
        <strain evidence="2">JCM 5069</strain>
    </source>
</reference>
<gene>
    <name evidence="2" type="ORF">GCM10018793_45650</name>
</gene>
<evidence type="ECO:0000256" key="1">
    <source>
        <dbReference type="SAM" id="MobiDB-lite"/>
    </source>
</evidence>
<accession>A0A919L4A6</accession>
<feature type="region of interest" description="Disordered" evidence="1">
    <location>
        <begin position="1"/>
        <end position="98"/>
    </location>
</feature>
<feature type="compositionally biased region" description="Basic and acidic residues" evidence="1">
    <location>
        <begin position="63"/>
        <end position="74"/>
    </location>
</feature>
<dbReference type="AlphaFoldDB" id="A0A919L4A6"/>
<feature type="compositionally biased region" description="Basic residues" evidence="1">
    <location>
        <begin position="1"/>
        <end position="11"/>
    </location>
</feature>
<comment type="caution">
    <text evidence="2">The sequence shown here is derived from an EMBL/GenBank/DDBJ whole genome shotgun (WGS) entry which is preliminary data.</text>
</comment>
<dbReference type="Proteomes" id="UP000603708">
    <property type="component" value="Unassembled WGS sequence"/>
</dbReference>
<reference evidence="2" key="2">
    <citation type="submission" date="2020-09" db="EMBL/GenBank/DDBJ databases">
        <authorList>
            <person name="Sun Q."/>
            <person name="Ohkuma M."/>
        </authorList>
    </citation>
    <scope>NUCLEOTIDE SEQUENCE</scope>
    <source>
        <strain evidence="2">JCM 5069</strain>
    </source>
</reference>
<proteinExistence type="predicted"/>
<protein>
    <submittedName>
        <fullName evidence="2">Uncharacterized protein</fullName>
    </submittedName>
</protein>
<feature type="compositionally biased region" description="Basic residues" evidence="1">
    <location>
        <begin position="89"/>
        <end position="98"/>
    </location>
</feature>
<evidence type="ECO:0000313" key="2">
    <source>
        <dbReference type="EMBL" id="GHH83473.1"/>
    </source>
</evidence>
<dbReference type="RefSeq" id="WP_189934977.1">
    <property type="nucleotide sequence ID" value="NZ_BNCD01000014.1"/>
</dbReference>